<dbReference type="Proteomes" id="UP000093514">
    <property type="component" value="Unassembled WGS sequence"/>
</dbReference>
<dbReference type="SUPFAM" id="SSF48452">
    <property type="entry name" value="TPR-like"/>
    <property type="match status" value="2"/>
</dbReference>
<keyword evidence="1" id="KW-0677">Repeat</keyword>
<reference evidence="4 5" key="2">
    <citation type="submission" date="2016-08" db="EMBL/GenBank/DDBJ databases">
        <title>Orenia metallireducens sp. nov. strain Z6, a Novel Metal-reducing Firmicute from the Deep Subsurface.</title>
        <authorList>
            <person name="Maxim B.I."/>
            <person name="Kenneth K."/>
            <person name="Flynn T.M."/>
            <person name="Oloughlin E.J."/>
            <person name="Locke R.A."/>
            <person name="Weber J.R."/>
            <person name="Egan S.M."/>
            <person name="Mackie R.I."/>
            <person name="Cann I.K."/>
        </authorList>
    </citation>
    <scope>NUCLEOTIDE SEQUENCE [LARGE SCALE GENOMIC DNA]</scope>
    <source>
        <strain evidence="4 5">Z6</strain>
    </source>
</reference>
<sequence length="646" mass="74373">MRFKNFSIVLITIFIVTLLGCSNSNSVSTTEQSSGSDSTSTVKNKSATEVKGIERLKTKIVQAEEIYDEAVHTLNQLYTEYPRWEIRGEITHRGDNEISVWGEAESEDALSNHPGWLKDVGNIHIIHPNQDKISYNDYQGGVHWYIKQAYGTNAFGQQVPINIYGEKPKVIAKAERERDEENDQVYNAVGELVNFVNNDYNSKRKSDPNNPKLYVEYGDIYYDLNDFLVNTVGNRIIKDYDMLVEAVANYKKAFELNPKDTSVALLLADIYFNYYNDGRKIAKKYYQKVIDIDPETLVKADSLDTLEENYDAGLVLMENNLFDKAIQSLRKAKKCGTSPWINYNLSISLTKEAQNSVSNGNLEEGIKLYEDALQEISEINNLSSEWKIGHSLHTMEHLTEKDGVITLLQISTYQSLARLYEKTGNADKSIEYFNHIIKVWDKVIDPNSIVRFNSQKDSKVLNKLISKSAEDSLKLALLYSKQGKWEDSYYQFYRAIDKYLFINMDKIETNSEDDFTHYLLGLAYFEYCKDNLRKSSEATATLQKYAMEEIEKAIALNETNPLYQNTLGHFYSGHWTVYKNRDKKKAKVHLKRAIELDPKYKRAYGNLAMLTENNEKREKYTELSHHKVGVGSLEENISKYAPQFNK</sequence>
<accession>A0A1C0AAG8</accession>
<gene>
    <name evidence="4" type="ORF">U472_07410</name>
</gene>
<dbReference type="RefSeq" id="WP_068717009.1">
    <property type="nucleotide sequence ID" value="NZ_LWDV01000008.1"/>
</dbReference>
<dbReference type="InterPro" id="IPR011990">
    <property type="entry name" value="TPR-like_helical_dom_sf"/>
</dbReference>
<proteinExistence type="predicted"/>
<organism evidence="4 5">
    <name type="scientific">Orenia metallireducens</name>
    <dbReference type="NCBI Taxonomy" id="1413210"/>
    <lineage>
        <taxon>Bacteria</taxon>
        <taxon>Bacillati</taxon>
        <taxon>Bacillota</taxon>
        <taxon>Clostridia</taxon>
        <taxon>Halanaerobiales</taxon>
        <taxon>Halobacteroidaceae</taxon>
        <taxon>Orenia</taxon>
    </lineage>
</organism>
<dbReference type="InterPro" id="IPR019734">
    <property type="entry name" value="TPR_rpt"/>
</dbReference>
<keyword evidence="2" id="KW-0802">TPR repeat</keyword>
<protein>
    <recommendedName>
        <fullName evidence="6">Tetratricopeptide repeat-containing protein</fullName>
    </recommendedName>
</protein>
<evidence type="ECO:0000313" key="4">
    <source>
        <dbReference type="EMBL" id="OCL27284.1"/>
    </source>
</evidence>
<dbReference type="AlphaFoldDB" id="A0A1C0AAG8"/>
<dbReference type="SMART" id="SM00028">
    <property type="entry name" value="TPR"/>
    <property type="match status" value="5"/>
</dbReference>
<name>A0A1C0AAG8_9FIRM</name>
<evidence type="ECO:0000256" key="2">
    <source>
        <dbReference type="ARBA" id="ARBA00022803"/>
    </source>
</evidence>
<evidence type="ECO:0000256" key="3">
    <source>
        <dbReference type="SAM" id="MobiDB-lite"/>
    </source>
</evidence>
<dbReference type="PANTHER" id="PTHR45586:SF1">
    <property type="entry name" value="LIPOPOLYSACCHARIDE ASSEMBLY PROTEIN B"/>
    <property type="match status" value="1"/>
</dbReference>
<dbReference type="PANTHER" id="PTHR45586">
    <property type="entry name" value="TPR REPEAT-CONTAINING PROTEIN PA4667"/>
    <property type="match status" value="1"/>
</dbReference>
<evidence type="ECO:0000313" key="5">
    <source>
        <dbReference type="Proteomes" id="UP000093514"/>
    </source>
</evidence>
<comment type="caution">
    <text evidence="4">The sequence shown here is derived from an EMBL/GenBank/DDBJ whole genome shotgun (WGS) entry which is preliminary data.</text>
</comment>
<dbReference type="OrthoDB" id="1737781at2"/>
<feature type="region of interest" description="Disordered" evidence="3">
    <location>
        <begin position="26"/>
        <end position="45"/>
    </location>
</feature>
<dbReference type="Gene3D" id="1.25.40.10">
    <property type="entry name" value="Tetratricopeptide repeat domain"/>
    <property type="match status" value="3"/>
</dbReference>
<dbReference type="InterPro" id="IPR051012">
    <property type="entry name" value="CellSynth/LPSAsmb/PSIAsmb"/>
</dbReference>
<evidence type="ECO:0000256" key="1">
    <source>
        <dbReference type="ARBA" id="ARBA00022737"/>
    </source>
</evidence>
<reference evidence="5" key="1">
    <citation type="submission" date="2016-07" db="EMBL/GenBank/DDBJ databases">
        <authorList>
            <person name="Florea S."/>
            <person name="Webb J.S."/>
            <person name="Jaromczyk J."/>
            <person name="Schardl C.L."/>
        </authorList>
    </citation>
    <scope>NUCLEOTIDE SEQUENCE [LARGE SCALE GENOMIC DNA]</scope>
    <source>
        <strain evidence="5">Z6</strain>
    </source>
</reference>
<dbReference type="EMBL" id="LWDV01000008">
    <property type="protein sequence ID" value="OCL27284.1"/>
    <property type="molecule type" value="Genomic_DNA"/>
</dbReference>
<evidence type="ECO:0008006" key="6">
    <source>
        <dbReference type="Google" id="ProtNLM"/>
    </source>
</evidence>
<dbReference type="PROSITE" id="PS51257">
    <property type="entry name" value="PROKAR_LIPOPROTEIN"/>
    <property type="match status" value="1"/>
</dbReference>
<keyword evidence="5" id="KW-1185">Reference proteome</keyword>
<dbReference type="Pfam" id="PF13181">
    <property type="entry name" value="TPR_8"/>
    <property type="match status" value="1"/>
</dbReference>